<evidence type="ECO:0000313" key="2">
    <source>
        <dbReference type="EMBL" id="MFC7441316.1"/>
    </source>
</evidence>
<feature type="region of interest" description="Disordered" evidence="1">
    <location>
        <begin position="1"/>
        <end position="44"/>
    </location>
</feature>
<organism evidence="2 3">
    <name type="scientific">Laceyella putida</name>
    <dbReference type="NCBI Taxonomy" id="110101"/>
    <lineage>
        <taxon>Bacteria</taxon>
        <taxon>Bacillati</taxon>
        <taxon>Bacillota</taxon>
        <taxon>Bacilli</taxon>
        <taxon>Bacillales</taxon>
        <taxon>Thermoactinomycetaceae</taxon>
        <taxon>Laceyella</taxon>
    </lineage>
</organism>
<dbReference type="EMBL" id="JBHTBW010000021">
    <property type="protein sequence ID" value="MFC7441316.1"/>
    <property type="molecule type" value="Genomic_DNA"/>
</dbReference>
<name>A0ABW2RK00_9BACL</name>
<comment type="caution">
    <text evidence="2">The sequence shown here is derived from an EMBL/GenBank/DDBJ whole genome shotgun (WGS) entry which is preliminary data.</text>
</comment>
<dbReference type="Proteomes" id="UP001596500">
    <property type="component" value="Unassembled WGS sequence"/>
</dbReference>
<evidence type="ECO:0000256" key="1">
    <source>
        <dbReference type="SAM" id="MobiDB-lite"/>
    </source>
</evidence>
<protein>
    <submittedName>
        <fullName evidence="2">Uncharacterized protein</fullName>
    </submittedName>
</protein>
<keyword evidence="3" id="KW-1185">Reference proteome</keyword>
<feature type="compositionally biased region" description="Basic and acidic residues" evidence="1">
    <location>
        <begin position="24"/>
        <end position="44"/>
    </location>
</feature>
<sequence>MRIPDMTPLQEPEIYQPPLPEILTPHDPEPTHREEPHTPQRVER</sequence>
<evidence type="ECO:0000313" key="3">
    <source>
        <dbReference type="Proteomes" id="UP001596500"/>
    </source>
</evidence>
<gene>
    <name evidence="2" type="ORF">ACFQNG_09105</name>
</gene>
<dbReference type="RefSeq" id="WP_379864607.1">
    <property type="nucleotide sequence ID" value="NZ_JBHTBW010000021.1"/>
</dbReference>
<accession>A0ABW2RK00</accession>
<proteinExistence type="predicted"/>
<reference evidence="3" key="1">
    <citation type="journal article" date="2019" name="Int. J. Syst. Evol. Microbiol.">
        <title>The Global Catalogue of Microorganisms (GCM) 10K type strain sequencing project: providing services to taxonomists for standard genome sequencing and annotation.</title>
        <authorList>
            <consortium name="The Broad Institute Genomics Platform"/>
            <consortium name="The Broad Institute Genome Sequencing Center for Infectious Disease"/>
            <person name="Wu L."/>
            <person name="Ma J."/>
        </authorList>
    </citation>
    <scope>NUCLEOTIDE SEQUENCE [LARGE SCALE GENOMIC DNA]</scope>
    <source>
        <strain evidence="3">CGMCC 1.12942</strain>
    </source>
</reference>